<evidence type="ECO:0000256" key="4">
    <source>
        <dbReference type="ARBA" id="ARBA00022989"/>
    </source>
</evidence>
<feature type="transmembrane region" description="Helical" evidence="7">
    <location>
        <begin position="340"/>
        <end position="359"/>
    </location>
</feature>
<dbReference type="InterPro" id="IPR000535">
    <property type="entry name" value="MSP_dom"/>
</dbReference>
<keyword evidence="10" id="KW-1185">Reference proteome</keyword>
<evidence type="ECO:0000259" key="8">
    <source>
        <dbReference type="PROSITE" id="PS50202"/>
    </source>
</evidence>
<dbReference type="Pfam" id="PF00635">
    <property type="entry name" value="Motile_Sperm"/>
    <property type="match status" value="1"/>
</dbReference>
<comment type="caution">
    <text evidence="9">The sequence shown here is derived from an EMBL/GenBank/DDBJ whole genome shotgun (WGS) entry which is preliminary data.</text>
</comment>
<feature type="region of interest" description="Disordered" evidence="6">
    <location>
        <begin position="280"/>
        <end position="318"/>
    </location>
</feature>
<dbReference type="VEuPathDB" id="FungiDB:AAP_06186"/>
<comment type="subcellular location">
    <subcellularLocation>
        <location evidence="1">Membrane</location>
        <topology evidence="1">Single-pass type IV membrane protein</topology>
    </subcellularLocation>
</comment>
<protein>
    <submittedName>
        <fullName evidence="9">Vesicle-associated membrane protein</fullName>
    </submittedName>
</protein>
<keyword evidence="4 7" id="KW-1133">Transmembrane helix</keyword>
<sequence>MSLEVSPLELDFRRPFTQEVSQIISLGNRNDSPVAFKVKTTAPKRYCVRPNSGRIEPGTAVEVQVLLQAMKEDPPLDQKCRDKFLVQSVLVPADKEFSNVTAIWQDADANRDTMKPFERKIKVAFLPPLDAAAATDEGATNTSSQQNTSSTNLPPTNQQHQKPTDDPPAYSSFPTTSNYSTPAAARIASANSPPSQQQQFKSQTQTQTPAAEEQRPESAKRSSSDSRSPRTSVDGPAPAVVASAVANSTSDTSDAATLKKQLQEAQVQIERLRDQLADQGLRRRIPASETGEKGASNGDIINGGDAREKADGEGKMSGAGMGGLGDGAAALLQASGEQGVALNMVAVLCFISFLLGYLFF</sequence>
<feature type="compositionally biased region" description="Basic and acidic residues" evidence="6">
    <location>
        <begin position="212"/>
        <end position="228"/>
    </location>
</feature>
<comment type="similarity">
    <text evidence="2">Belongs to the VAMP-associated protein (VAP) (TC 9.B.17) family.</text>
</comment>
<keyword evidence="5 7" id="KW-0472">Membrane</keyword>
<dbReference type="GO" id="GO:0090158">
    <property type="term" value="P:endoplasmic reticulum membrane organization"/>
    <property type="evidence" value="ECO:0007669"/>
    <property type="project" value="TreeGrafter"/>
</dbReference>
<feature type="region of interest" description="Disordered" evidence="6">
    <location>
        <begin position="134"/>
        <end position="238"/>
    </location>
</feature>
<evidence type="ECO:0000256" key="3">
    <source>
        <dbReference type="ARBA" id="ARBA00022692"/>
    </source>
</evidence>
<name>A0A167V039_9EURO</name>
<gene>
    <name evidence="9" type="ORF">AAP_06186</name>
</gene>
<dbReference type="PROSITE" id="PS50202">
    <property type="entry name" value="MSP"/>
    <property type="match status" value="1"/>
</dbReference>
<evidence type="ECO:0000256" key="7">
    <source>
        <dbReference type="SAM" id="Phobius"/>
    </source>
</evidence>
<dbReference type="EMBL" id="AZGZ01000046">
    <property type="protein sequence ID" value="KZZ86847.1"/>
    <property type="molecule type" value="Genomic_DNA"/>
</dbReference>
<dbReference type="OrthoDB" id="264603at2759"/>
<feature type="compositionally biased region" description="Low complexity" evidence="6">
    <location>
        <begin position="192"/>
        <end position="208"/>
    </location>
</feature>
<dbReference type="InterPro" id="IPR016763">
    <property type="entry name" value="VAP"/>
</dbReference>
<dbReference type="InterPro" id="IPR008962">
    <property type="entry name" value="PapD-like_sf"/>
</dbReference>
<feature type="domain" description="MSP" evidence="8">
    <location>
        <begin position="2"/>
        <end position="122"/>
    </location>
</feature>
<evidence type="ECO:0000256" key="5">
    <source>
        <dbReference type="ARBA" id="ARBA00023136"/>
    </source>
</evidence>
<organism evidence="9 10">
    <name type="scientific">Ascosphaera apis ARSEF 7405</name>
    <dbReference type="NCBI Taxonomy" id="392613"/>
    <lineage>
        <taxon>Eukaryota</taxon>
        <taxon>Fungi</taxon>
        <taxon>Dikarya</taxon>
        <taxon>Ascomycota</taxon>
        <taxon>Pezizomycotina</taxon>
        <taxon>Eurotiomycetes</taxon>
        <taxon>Eurotiomycetidae</taxon>
        <taxon>Onygenales</taxon>
        <taxon>Ascosphaeraceae</taxon>
        <taxon>Ascosphaera</taxon>
    </lineage>
</organism>
<evidence type="ECO:0000256" key="2">
    <source>
        <dbReference type="ARBA" id="ARBA00008932"/>
    </source>
</evidence>
<feature type="compositionally biased region" description="Polar residues" evidence="6">
    <location>
        <begin position="172"/>
        <end position="181"/>
    </location>
</feature>
<dbReference type="GO" id="GO:0061817">
    <property type="term" value="P:endoplasmic reticulum-plasma membrane tethering"/>
    <property type="evidence" value="ECO:0007669"/>
    <property type="project" value="TreeGrafter"/>
</dbReference>
<feature type="compositionally biased region" description="Low complexity" evidence="6">
    <location>
        <begin position="229"/>
        <end position="238"/>
    </location>
</feature>
<feature type="compositionally biased region" description="Basic and acidic residues" evidence="6">
    <location>
        <begin position="305"/>
        <end position="314"/>
    </location>
</feature>
<dbReference type="GO" id="GO:0033149">
    <property type="term" value="F:FFAT motif binding"/>
    <property type="evidence" value="ECO:0007669"/>
    <property type="project" value="TreeGrafter"/>
</dbReference>
<dbReference type="SUPFAM" id="SSF49354">
    <property type="entry name" value="PapD-like"/>
    <property type="match status" value="1"/>
</dbReference>
<dbReference type="Gene3D" id="2.60.40.10">
    <property type="entry name" value="Immunoglobulins"/>
    <property type="match status" value="1"/>
</dbReference>
<keyword evidence="3 7" id="KW-0812">Transmembrane</keyword>
<dbReference type="GO" id="GO:0005886">
    <property type="term" value="C:plasma membrane"/>
    <property type="evidence" value="ECO:0007669"/>
    <property type="project" value="TreeGrafter"/>
</dbReference>
<dbReference type="InterPro" id="IPR013783">
    <property type="entry name" value="Ig-like_fold"/>
</dbReference>
<evidence type="ECO:0000256" key="1">
    <source>
        <dbReference type="ARBA" id="ARBA00004211"/>
    </source>
</evidence>
<reference evidence="9 10" key="1">
    <citation type="journal article" date="2016" name="Genome Biol. Evol.">
        <title>Divergent and convergent evolution of fungal pathogenicity.</title>
        <authorList>
            <person name="Shang Y."/>
            <person name="Xiao G."/>
            <person name="Zheng P."/>
            <person name="Cen K."/>
            <person name="Zhan S."/>
            <person name="Wang C."/>
        </authorList>
    </citation>
    <scope>NUCLEOTIDE SEQUENCE [LARGE SCALE GENOMIC DNA]</scope>
    <source>
        <strain evidence="9 10">ARSEF 7405</strain>
    </source>
</reference>
<dbReference type="Proteomes" id="UP000242877">
    <property type="component" value="Unassembled WGS sequence"/>
</dbReference>
<feature type="compositionally biased region" description="Low complexity" evidence="6">
    <location>
        <begin position="140"/>
        <end position="152"/>
    </location>
</feature>
<dbReference type="PANTHER" id="PTHR10809">
    <property type="entry name" value="VESICLE-ASSOCIATED MEMBRANE PROTEIN-ASSOCIATED PROTEIN"/>
    <property type="match status" value="1"/>
</dbReference>
<evidence type="ECO:0000256" key="6">
    <source>
        <dbReference type="SAM" id="MobiDB-lite"/>
    </source>
</evidence>
<dbReference type="GO" id="GO:0005789">
    <property type="term" value="C:endoplasmic reticulum membrane"/>
    <property type="evidence" value="ECO:0007669"/>
    <property type="project" value="InterPro"/>
</dbReference>
<dbReference type="PIRSF" id="PIRSF019693">
    <property type="entry name" value="VAMP-associated"/>
    <property type="match status" value="1"/>
</dbReference>
<accession>A0A167V039</accession>
<evidence type="ECO:0000313" key="9">
    <source>
        <dbReference type="EMBL" id="KZZ86847.1"/>
    </source>
</evidence>
<proteinExistence type="inferred from homology"/>
<evidence type="ECO:0000313" key="10">
    <source>
        <dbReference type="Proteomes" id="UP000242877"/>
    </source>
</evidence>
<dbReference type="PANTHER" id="PTHR10809:SF6">
    <property type="entry name" value="AT11025P-RELATED"/>
    <property type="match status" value="1"/>
</dbReference>
<dbReference type="AlphaFoldDB" id="A0A167V039"/>